<dbReference type="AlphaFoldDB" id="A0A2A3EAZ5"/>
<gene>
    <name evidence="2" type="ORF">APICC_08365</name>
</gene>
<evidence type="ECO:0000313" key="3">
    <source>
        <dbReference type="Proteomes" id="UP000242457"/>
    </source>
</evidence>
<feature type="region of interest" description="Disordered" evidence="1">
    <location>
        <begin position="89"/>
        <end position="150"/>
    </location>
</feature>
<proteinExistence type="predicted"/>
<reference evidence="2 3" key="1">
    <citation type="submission" date="2014-07" db="EMBL/GenBank/DDBJ databases">
        <title>Genomic and transcriptomic analysis on Apis cerana provide comprehensive insights into honey bee biology.</title>
        <authorList>
            <person name="Diao Q."/>
            <person name="Sun L."/>
            <person name="Zheng H."/>
            <person name="Zheng H."/>
            <person name="Xu S."/>
            <person name="Wang S."/>
            <person name="Zeng Z."/>
            <person name="Hu F."/>
            <person name="Su S."/>
            <person name="Wu J."/>
        </authorList>
    </citation>
    <scope>NUCLEOTIDE SEQUENCE [LARGE SCALE GENOMIC DNA]</scope>
    <source>
        <tissue evidence="2">Pupae without intestine</tissue>
    </source>
</reference>
<keyword evidence="3" id="KW-1185">Reference proteome</keyword>
<evidence type="ECO:0000313" key="2">
    <source>
        <dbReference type="EMBL" id="PBC28888.1"/>
    </source>
</evidence>
<feature type="compositionally biased region" description="Basic and acidic residues" evidence="1">
    <location>
        <begin position="134"/>
        <end position="150"/>
    </location>
</feature>
<dbReference type="EMBL" id="KZ288300">
    <property type="protein sequence ID" value="PBC28888.1"/>
    <property type="molecule type" value="Genomic_DNA"/>
</dbReference>
<protein>
    <submittedName>
        <fullName evidence="2">Uncharacterized protein</fullName>
    </submittedName>
</protein>
<sequence>MSDHPLSPQRTSTSPLGIDGSIVQVSDRRNRGPLSIISSEPKVFTITSIKDHGVSWIVGNAVKDQIGRDGKITKREIVLFEEGDRIRNDDYFPQGEDYEDEIGFDNRQPLKDYPNKRRSKEEELDMLPINPKSDTLKKPLTDRFESSKNA</sequence>
<evidence type="ECO:0000256" key="1">
    <source>
        <dbReference type="SAM" id="MobiDB-lite"/>
    </source>
</evidence>
<dbReference type="Proteomes" id="UP000242457">
    <property type="component" value="Unassembled WGS sequence"/>
</dbReference>
<feature type="region of interest" description="Disordered" evidence="1">
    <location>
        <begin position="1"/>
        <end position="24"/>
    </location>
</feature>
<accession>A0A2A3EAZ5</accession>
<name>A0A2A3EAZ5_APICC</name>
<organism evidence="2 3">
    <name type="scientific">Apis cerana cerana</name>
    <name type="common">Oriental honeybee</name>
    <dbReference type="NCBI Taxonomy" id="94128"/>
    <lineage>
        <taxon>Eukaryota</taxon>
        <taxon>Metazoa</taxon>
        <taxon>Ecdysozoa</taxon>
        <taxon>Arthropoda</taxon>
        <taxon>Hexapoda</taxon>
        <taxon>Insecta</taxon>
        <taxon>Pterygota</taxon>
        <taxon>Neoptera</taxon>
        <taxon>Endopterygota</taxon>
        <taxon>Hymenoptera</taxon>
        <taxon>Apocrita</taxon>
        <taxon>Aculeata</taxon>
        <taxon>Apoidea</taxon>
        <taxon>Anthophila</taxon>
        <taxon>Apidae</taxon>
        <taxon>Apis</taxon>
    </lineage>
</organism>
<feature type="compositionally biased region" description="Basic and acidic residues" evidence="1">
    <location>
        <begin position="108"/>
        <end position="121"/>
    </location>
</feature>
<dbReference type="OrthoDB" id="7616348at2759"/>